<dbReference type="GeneID" id="116415902"/>
<proteinExistence type="predicted"/>
<name>A0A7M7PV19_NASVI</name>
<reference evidence="1" key="1">
    <citation type="submission" date="2021-01" db="UniProtKB">
        <authorList>
            <consortium name="EnsemblMetazoa"/>
        </authorList>
    </citation>
    <scope>IDENTIFICATION</scope>
</reference>
<dbReference type="KEGG" id="nvi:116415902"/>
<dbReference type="Proteomes" id="UP000002358">
    <property type="component" value="Unassembled WGS sequence"/>
</dbReference>
<dbReference type="InParanoid" id="A0A7M7PV19"/>
<accession>A0A7M7PV19</accession>
<dbReference type="EnsemblMetazoa" id="XM_031921538">
    <property type="protein sequence ID" value="XP_031777398"/>
    <property type="gene ID" value="LOC116415902"/>
</dbReference>
<protein>
    <submittedName>
        <fullName evidence="1">Uncharacterized protein</fullName>
    </submittedName>
</protein>
<sequence length="170" mass="20235">MRWDVLWQQLEKILDKCWCLHQRYLTVISSIRTFWTFNRRCSTQNSLRLRKEFNKLENVYSASNSGYCVTDKMVQELDKSFLAPDKNNRVHNCCDQRNVEKGYLCFEHLEGFDIQALKAAMHFCLPTRAIVQSFHNLCKNNDLYVKTCVGQQRLYKFSRGLHFTLQVRLP</sequence>
<organism evidence="1 2">
    <name type="scientific">Nasonia vitripennis</name>
    <name type="common">Parasitic wasp</name>
    <dbReference type="NCBI Taxonomy" id="7425"/>
    <lineage>
        <taxon>Eukaryota</taxon>
        <taxon>Metazoa</taxon>
        <taxon>Ecdysozoa</taxon>
        <taxon>Arthropoda</taxon>
        <taxon>Hexapoda</taxon>
        <taxon>Insecta</taxon>
        <taxon>Pterygota</taxon>
        <taxon>Neoptera</taxon>
        <taxon>Endopterygota</taxon>
        <taxon>Hymenoptera</taxon>
        <taxon>Apocrita</taxon>
        <taxon>Proctotrupomorpha</taxon>
        <taxon>Chalcidoidea</taxon>
        <taxon>Pteromalidae</taxon>
        <taxon>Pteromalinae</taxon>
        <taxon>Nasonia</taxon>
    </lineage>
</organism>
<keyword evidence="2" id="KW-1185">Reference proteome</keyword>
<evidence type="ECO:0000313" key="1">
    <source>
        <dbReference type="EnsemblMetazoa" id="XP_031777398"/>
    </source>
</evidence>
<dbReference type="SMR" id="A0A7M7PV19"/>
<evidence type="ECO:0000313" key="2">
    <source>
        <dbReference type="Proteomes" id="UP000002358"/>
    </source>
</evidence>
<dbReference type="AlphaFoldDB" id="A0A7M7PV19"/>
<dbReference type="RefSeq" id="XP_031777398.1">
    <property type="nucleotide sequence ID" value="XM_031921538.1"/>
</dbReference>
<dbReference type="OrthoDB" id="69989at2759"/>